<feature type="compositionally biased region" description="Basic and acidic residues" evidence="13">
    <location>
        <begin position="226"/>
        <end position="235"/>
    </location>
</feature>
<dbReference type="Gene3D" id="3.80.10.10">
    <property type="entry name" value="Ribonuclease Inhibitor"/>
    <property type="match status" value="3"/>
</dbReference>
<dbReference type="PANTHER" id="PTHR48051">
    <property type="match status" value="1"/>
</dbReference>
<gene>
    <name evidence="17" type="ORF">CXQ85_004092</name>
</gene>
<dbReference type="Pfam" id="PF23598">
    <property type="entry name" value="LRR_14"/>
    <property type="match status" value="1"/>
</dbReference>
<dbReference type="SMART" id="SM00314">
    <property type="entry name" value="RA"/>
    <property type="match status" value="1"/>
</dbReference>
<dbReference type="CDD" id="cd07302">
    <property type="entry name" value="CHD"/>
    <property type="match status" value="1"/>
</dbReference>
<evidence type="ECO:0000256" key="5">
    <source>
        <dbReference type="ARBA" id="ARBA00022614"/>
    </source>
</evidence>
<feature type="compositionally biased region" description="Polar residues" evidence="13">
    <location>
        <begin position="417"/>
        <end position="429"/>
    </location>
</feature>
<feature type="compositionally biased region" description="Low complexity" evidence="13">
    <location>
        <begin position="153"/>
        <end position="167"/>
    </location>
</feature>
<protein>
    <recommendedName>
        <fullName evidence="4">Adenylate cyclase</fullName>
        <ecNumber evidence="3">4.6.1.1</ecNumber>
    </recommendedName>
    <alternativeName>
        <fullName evidence="11">ATP pyrophosphate-lyase</fullName>
    </alternativeName>
    <alternativeName>
        <fullName evidence="12">Adenylyl cyclase</fullName>
    </alternativeName>
</protein>
<dbReference type="PANTHER" id="PTHR48051:SF54">
    <property type="entry name" value="LEUCINE-RICH REPEAT-CONTAINING PROTEIN"/>
    <property type="match status" value="1"/>
</dbReference>
<dbReference type="GO" id="GO:0046872">
    <property type="term" value="F:metal ion binding"/>
    <property type="evidence" value="ECO:0007669"/>
    <property type="project" value="UniProtKB-KW"/>
</dbReference>
<sequence length="2754" mass="305759">MTFLRKDKSKSDLRSAFSMSSAGGTQGGQEQRQESRQEPNAASGSEQRPENANVAPSGGAEKKEKTPFSQKLSMNSFSAPSSRKPSATPLSHPASQRVPSSAQDTRHSFKPSMLAASTSVPEPSPTSTTFGASNIAFTPLSQKNRDANSVKEGSGSLSPVSSSGSGSSDHHAPYRLEIRSHSSGSVVNDDQQNQQNSSRPNFYRTNTADNYSPRSSVVSMPQSPEQHVHQTKEQGTDENVLKNNYRGFHGTKAPQSNVPPLSQPIKPRFRKKGSSLLNKLIHSNRKDSEPSDQESSSSGRKGTSNGQNVTDHKGSTSSSGSKHKFRLPSISSHHHHHQASAQNQPDHATRHASISEESSHPSVSEPTSGDASRRKSASSASGVPLQSSPSKVFDLDLNFDEMQSILRKPDKAPIRPSLQSAGNSATDVTDQTEEPSKHAAGWQAPDSWDVTGEAPNAAVGNNVPSGAARVDQSSESDLSKVEERRETARHLVKDSSEDSSNSSLSSAEGDQVRGPTDVPRKRKTSSRPSIPKRRLPILFGTWSNGLPGVEGKLAKGPNHIVRVFKEDNTFTTILCPLETNAAELLRIVQRKFFFESISNYHLALYVGRNVKVLEPFEKPLKIQMGLLSLSGYSENDNFRIIGREDLSFVCKLVVENKVLRNLTHEEESVVTKDYVDVDISSLDLKTIPIIFHQHTYEIEKLNVSDNPAIYIPLDFIQSCTNLSAINFARNGCSKFPVNFLEATDLTSLNMEANFLDDIPHKFGHLTNLVNLKLNSNQLYSLPKSFERLTNLTHLNLSSNYFEDYPECINDLVNLQDLDLSYNDLHSIPDSIAKLSKLVKLNLCTNKLTGSVPASFKNLSNLKRLDIRYNQVSNVDVLGDLPNLEVVYASKNKISAFNDKMEKLRLLHFDRNPITNLEFEILLPMLTVLDLSKAKLTMLPSEFVTKIPHIEKLVLDKNHLVNLPDELGNLPRLTHLSLYGNNIQTLPASLGQLSSLQYLDLHSNNISSLPAEIWNLKNSSILNVASNLLSSFPQPSFAIAKKISSSASLRGDEVRSLEEANELNASAIKSRPMSLADSLLSLTLSDNRLSDDCFEAISLLIQLKSLNISYNDILEIPEGGLASLSKLTELYLSGNGLTKLPADDLEDLSCLRLLYLNNNKLSTIPAELSKLKNLTYLDVGSNLLRYNISNWPYDWNWFANTKLRYLNFSGNKRFEIKQSYVKNPETGEDLDSLLVLKDLKVLGLMDVTLTTPAVPDPGIDVRLRTASSELDNVGYGVSDTMGIRDHVSFRDVFMQKFRGNENELLMCSFDGKTGAHQGSGHLLSFLAKQFFVPNFTNELNKIKSDNEIKDAMRRAFLSLNKEINSVFAAKKGDYFAPNTVSPELAALKIPEDSITGCSMCALYIKDKTVYCGNIGDIQLVLSKSNGEHVLLTTNHDPTSRDEFERIRACGGYVSGDGALDGTLQISRGVGFFDYLPHTHSGPSITTYTLSGNDDVLAMGTRVLWDYISYDLAVDILRQSKEDPMIAAQKLRDYAVCYGATDKISVNVISIGDRKSKKKKSLYNNLGREADLVANRRRRDRGAQSGDTALRALDNEIEPPVGDLALVFTDIKNSTLLWDTYPVAMRSAIKLHNTIMRRQLRIVGGYEVKTEGDSFMVTFPSPTSALLWCFNVQYQLLNEEWPSEILETNECCEVTDNKNNVIFRGLSVRMGIHWGSPVCELDMVTRRMDYFGPMVNRASRIESSADGGQIAVSSDYLHEMEQLYNIHEMIKSGNTSLEAAYEGNLRAGEIIEKEIASLEEIGVSYFPLGERKLKGLETPEMITLAYPKRLELRFEIFKKRADENDMFKGRIVGAVPVDAVYQLRTLSLRLENICAAVNVGMRMDESFSKHSSEVISESTAKRFKEMELVALLNHSVTRIENSIANLELRQTMLSSSGGDGRIDFFGSPDIWTLMDEVKSFIRAASVSERVKGHTTKALLKLSMSPTSPESQRRRRHSSFSFQPSTSATTVPWIRETTLGQNLGNRAKALADSKTSSLGPSDLVHWARHYGERSSQYLKNDFSPISEADPPRDQDGFVGFFHFCNGLDLAAGTSSIEQQKSEFRARYIISPAPKSSSVVVNSQYTITSKVSKKSHTYIGEHCQDITQAFLEELAVSSLLRMLVGVDDPAHRLSGTVSYKTQVSNKERYSRTIERLVGFLPRGHSTGTRAHYGVASNSGTDTAKTVRFRNRLVDGLLRVVLLDTSGAAADLAIDTIRSKFGPREFTAVEVKLLRAQHGTNNNQRFLSIVRDHMASDADSTQAAILIGEQVRFLISRSSIAVARQLAVRAVSMLPLDFDSWYNLCVCYVLEKKYDDALQAINSLPVLLQSKKSYDGDCVDGITDTFVSTFMDRSSRGHITIMSETFADYFPVPRNEEEFEAGSVQSVWHGMFKKESSRHPMVGPFYQSPLTTASPMEMSVVDSGLVKVAGPSSAKNMLAARSANLPWSSIIDFDRKSTWGRVYDLLTSLVAIIGWENLVAIKQKVFRSPVGRNQDKEFVVSNTSSAQKEECVPWLEQLFLVVYDDIHTMMTVSGGSDPDHHRSALAWGMIGLVSWGCKYNLKDSISSLATCAAGVTADGGFDYYATVKLLEIYNEFVLSDVESSTIDSLNCVYDNHSYTNKLIVQSISPKMYRDFVHQLINGYMALETMLVHIMKLVAWELRWYNYVPSYLIVNTLIKLCQQQDPVEVRTNFRLVFEKFKLQAVDSKSNKFSLSSWAIP</sequence>
<evidence type="ECO:0000256" key="9">
    <source>
        <dbReference type="ARBA" id="ARBA00022998"/>
    </source>
</evidence>
<evidence type="ECO:0000313" key="17">
    <source>
        <dbReference type="EMBL" id="PVH23798.1"/>
    </source>
</evidence>
<keyword evidence="10" id="KW-0456">Lyase</keyword>
<keyword evidence="18" id="KW-1185">Reference proteome</keyword>
<feature type="region of interest" description="Disordered" evidence="13">
    <location>
        <begin position="1979"/>
        <end position="2002"/>
    </location>
</feature>
<dbReference type="SUPFAM" id="SSF81606">
    <property type="entry name" value="PP2C-like"/>
    <property type="match status" value="1"/>
</dbReference>
<dbReference type="InterPro" id="IPR000159">
    <property type="entry name" value="RA_dom"/>
</dbReference>
<evidence type="ECO:0000256" key="11">
    <source>
        <dbReference type="ARBA" id="ARBA00032597"/>
    </source>
</evidence>
<dbReference type="InterPro" id="IPR032675">
    <property type="entry name" value="LRR_dom_sf"/>
</dbReference>
<dbReference type="PROSITE" id="PS50125">
    <property type="entry name" value="GUANYLATE_CYCLASE_2"/>
    <property type="match status" value="1"/>
</dbReference>
<dbReference type="InterPro" id="IPR001932">
    <property type="entry name" value="PPM-type_phosphatase-like_dom"/>
</dbReference>
<dbReference type="FunFam" id="3.80.10.10:FF:001164">
    <property type="entry name" value="GH01279p"/>
    <property type="match status" value="1"/>
</dbReference>
<feature type="compositionally biased region" description="Basic residues" evidence="13">
    <location>
        <begin position="321"/>
        <end position="338"/>
    </location>
</feature>
<keyword evidence="7" id="KW-0677">Repeat</keyword>
<feature type="compositionally biased region" description="Basic and acidic residues" evidence="13">
    <location>
        <begin position="477"/>
        <end position="496"/>
    </location>
</feature>
<dbReference type="EMBL" id="PKFO01000011">
    <property type="protein sequence ID" value="PVH23798.1"/>
    <property type="molecule type" value="Genomic_DNA"/>
</dbReference>
<evidence type="ECO:0000256" key="8">
    <source>
        <dbReference type="ARBA" id="ARBA00022842"/>
    </source>
</evidence>
<dbReference type="PROSITE" id="PS50200">
    <property type="entry name" value="RA"/>
    <property type="match status" value="1"/>
</dbReference>
<dbReference type="InterPro" id="IPR011990">
    <property type="entry name" value="TPR-like_helical_dom_sf"/>
</dbReference>
<dbReference type="Pfam" id="PF21187">
    <property type="entry name" value="CYAA_C"/>
    <property type="match status" value="1"/>
</dbReference>
<dbReference type="PROSITE" id="PS51746">
    <property type="entry name" value="PPM_2"/>
    <property type="match status" value="1"/>
</dbReference>
<dbReference type="Gene3D" id="3.30.70.1230">
    <property type="entry name" value="Nucleotide cyclase"/>
    <property type="match status" value="1"/>
</dbReference>
<dbReference type="SMART" id="SM00365">
    <property type="entry name" value="LRR_SD22"/>
    <property type="match status" value="8"/>
</dbReference>
<dbReference type="PROSITE" id="PS51450">
    <property type="entry name" value="LRR"/>
    <property type="match status" value="6"/>
</dbReference>
<dbReference type="STRING" id="45357.A0A2V1B0U2"/>
<dbReference type="Pfam" id="PF23010">
    <property type="entry name" value="RA_3"/>
    <property type="match status" value="1"/>
</dbReference>
<dbReference type="Gene3D" id="3.60.40.10">
    <property type="entry name" value="PPM-type phosphatase domain"/>
    <property type="match status" value="1"/>
</dbReference>
<feature type="domain" description="Ras-associating" evidence="15">
    <location>
        <begin position="557"/>
        <end position="647"/>
    </location>
</feature>
<dbReference type="SMART" id="SM00369">
    <property type="entry name" value="LRR_TYP"/>
    <property type="match status" value="13"/>
</dbReference>
<keyword evidence="6" id="KW-0479">Metal-binding</keyword>
<dbReference type="OrthoDB" id="2021138at2759"/>
<dbReference type="GO" id="GO:0006171">
    <property type="term" value="P:cAMP biosynthetic process"/>
    <property type="evidence" value="ECO:0007669"/>
    <property type="project" value="UniProtKB-KW"/>
</dbReference>
<dbReference type="RefSeq" id="XP_025344738.1">
    <property type="nucleotide sequence ID" value="XM_025487722.1"/>
</dbReference>
<evidence type="ECO:0000256" key="10">
    <source>
        <dbReference type="ARBA" id="ARBA00023239"/>
    </source>
</evidence>
<feature type="compositionally biased region" description="Low complexity" evidence="13">
    <location>
        <begin position="185"/>
        <end position="198"/>
    </location>
</feature>
<dbReference type="EC" id="4.6.1.1" evidence="3"/>
<dbReference type="SUPFAM" id="SSF52058">
    <property type="entry name" value="L domain-like"/>
    <property type="match status" value="2"/>
</dbReference>
<keyword evidence="8" id="KW-0460">Magnesium</keyword>
<dbReference type="InterPro" id="IPR036457">
    <property type="entry name" value="PPM-type-like_dom_sf"/>
</dbReference>
<comment type="caution">
    <text evidence="17">The sequence shown here is derived from an EMBL/GenBank/DDBJ whole genome shotgun (WGS) entry which is preliminary data.</text>
</comment>
<accession>A0A2V1B0U2</accession>
<dbReference type="Gene3D" id="1.25.40.10">
    <property type="entry name" value="Tetratricopeptide repeat domain"/>
    <property type="match status" value="1"/>
</dbReference>
<feature type="compositionally biased region" description="Polar residues" evidence="13">
    <location>
        <begin position="199"/>
        <end position="225"/>
    </location>
</feature>
<dbReference type="SMART" id="SM00044">
    <property type="entry name" value="CYCc"/>
    <property type="match status" value="1"/>
</dbReference>
<evidence type="ECO:0000256" key="6">
    <source>
        <dbReference type="ARBA" id="ARBA00022723"/>
    </source>
</evidence>
<evidence type="ECO:0000259" key="15">
    <source>
        <dbReference type="PROSITE" id="PS50200"/>
    </source>
</evidence>
<evidence type="ECO:0000256" key="7">
    <source>
        <dbReference type="ARBA" id="ARBA00022737"/>
    </source>
</evidence>
<dbReference type="InterPro" id="IPR048580">
    <property type="entry name" value="CYAA_C"/>
</dbReference>
<dbReference type="InterPro" id="IPR001611">
    <property type="entry name" value="Leu-rich_rpt"/>
</dbReference>
<feature type="compositionally biased region" description="Basic and acidic residues" evidence="13">
    <location>
        <begin position="347"/>
        <end position="359"/>
    </location>
</feature>
<dbReference type="CDD" id="cd17214">
    <property type="entry name" value="RA_CYR1_like"/>
    <property type="match status" value="1"/>
</dbReference>
<name>A0A2V1B0U2_9ASCO</name>
<dbReference type="InterPro" id="IPR029787">
    <property type="entry name" value="Nucleotide_cyclase"/>
</dbReference>
<dbReference type="InterPro" id="IPR003591">
    <property type="entry name" value="Leu-rich_rpt_typical-subtyp"/>
</dbReference>
<proteinExistence type="inferred from homology"/>
<organism evidence="17 18">
    <name type="scientific">Candidozyma haemuli</name>
    <dbReference type="NCBI Taxonomy" id="45357"/>
    <lineage>
        <taxon>Eukaryota</taxon>
        <taxon>Fungi</taxon>
        <taxon>Dikarya</taxon>
        <taxon>Ascomycota</taxon>
        <taxon>Saccharomycotina</taxon>
        <taxon>Pichiomycetes</taxon>
        <taxon>Metschnikowiaceae</taxon>
        <taxon>Candidozyma</taxon>
    </lineage>
</organism>
<evidence type="ECO:0000313" key="18">
    <source>
        <dbReference type="Proteomes" id="UP000244309"/>
    </source>
</evidence>
<dbReference type="GO" id="GO:0004016">
    <property type="term" value="F:adenylate cyclase activity"/>
    <property type="evidence" value="ECO:0007669"/>
    <property type="project" value="UniProtKB-EC"/>
</dbReference>
<feature type="compositionally biased region" description="Low complexity" evidence="13">
    <location>
        <begin position="117"/>
        <end position="129"/>
    </location>
</feature>
<evidence type="ECO:0000256" key="3">
    <source>
        <dbReference type="ARBA" id="ARBA00012201"/>
    </source>
</evidence>
<evidence type="ECO:0000256" key="1">
    <source>
        <dbReference type="ARBA" id="ARBA00001593"/>
    </source>
</evidence>
<dbReference type="SMART" id="SM00332">
    <property type="entry name" value="PP2Cc"/>
    <property type="match status" value="1"/>
</dbReference>
<reference evidence="17 18" key="1">
    <citation type="submission" date="2017-12" db="EMBL/GenBank/DDBJ databases">
        <title>Genome Sequence of a Multidrug-Resistant Candida haemulonii Isolate from a Patient with Chronic Leg Ulcers in Israel.</title>
        <authorList>
            <person name="Chow N.A."/>
            <person name="Gade L."/>
            <person name="Batra D."/>
            <person name="Rowe L.A."/>
            <person name="Ben-Ami R."/>
            <person name="Loparev V.N."/>
            <person name="Litvintseva A.P."/>
        </authorList>
    </citation>
    <scope>NUCLEOTIDE SEQUENCE [LARGE SCALE GENOMIC DNA]</scope>
    <source>
        <strain evidence="17 18">B11899</strain>
    </source>
</reference>
<dbReference type="InterPro" id="IPR050216">
    <property type="entry name" value="LRR_domain-containing"/>
</dbReference>
<dbReference type="InterPro" id="IPR015374">
    <property type="entry name" value="ChAPs"/>
</dbReference>
<dbReference type="InterPro" id="IPR055414">
    <property type="entry name" value="LRR_R13L4/SHOC2-like"/>
</dbReference>
<dbReference type="InterPro" id="IPR001054">
    <property type="entry name" value="A/G_cyclase"/>
</dbReference>
<feature type="compositionally biased region" description="Basic and acidic residues" evidence="13">
    <location>
        <begin position="1"/>
        <end position="13"/>
    </location>
</feature>
<dbReference type="FunFam" id="3.80.10.10:FF:000220">
    <property type="entry name" value="Adenylate cyclase AcyA"/>
    <property type="match status" value="1"/>
</dbReference>
<dbReference type="SUPFAM" id="SSF55073">
    <property type="entry name" value="Nucleotide cyclase"/>
    <property type="match status" value="1"/>
</dbReference>
<comment type="similarity">
    <text evidence="2">Belongs to the adenylyl cyclase class-3 family.</text>
</comment>
<comment type="catalytic activity">
    <reaction evidence="1">
        <text>ATP = 3',5'-cyclic AMP + diphosphate</text>
        <dbReference type="Rhea" id="RHEA:15389"/>
        <dbReference type="ChEBI" id="CHEBI:30616"/>
        <dbReference type="ChEBI" id="CHEBI:33019"/>
        <dbReference type="ChEBI" id="CHEBI:58165"/>
        <dbReference type="EC" id="4.6.1.1"/>
    </reaction>
</comment>
<feature type="region of interest" description="Disordered" evidence="13">
    <location>
        <begin position="404"/>
        <end position="530"/>
    </location>
</feature>
<dbReference type="GO" id="GO:0035556">
    <property type="term" value="P:intracellular signal transduction"/>
    <property type="evidence" value="ECO:0007669"/>
    <property type="project" value="InterPro"/>
</dbReference>
<dbReference type="VEuPathDB" id="FungiDB:CXQ85_004092"/>
<feature type="compositionally biased region" description="Polar residues" evidence="13">
    <location>
        <begin position="299"/>
        <end position="309"/>
    </location>
</feature>
<dbReference type="Pfam" id="PF00481">
    <property type="entry name" value="PP2C"/>
    <property type="match status" value="1"/>
</dbReference>
<keyword evidence="9" id="KW-0115">cAMP biosynthesis</keyword>
<feature type="region of interest" description="Disordered" evidence="13">
    <location>
        <begin position="1"/>
        <end position="391"/>
    </location>
</feature>
<evidence type="ECO:0000256" key="12">
    <source>
        <dbReference type="ARBA" id="ARBA00032637"/>
    </source>
</evidence>
<keyword evidence="5" id="KW-0433">Leucine-rich repeat</keyword>
<feature type="domain" description="Guanylate cyclase" evidence="14">
    <location>
        <begin position="1603"/>
        <end position="1740"/>
    </location>
</feature>
<dbReference type="InterPro" id="IPR055071">
    <property type="entry name" value="RA_PHLPP-like"/>
</dbReference>
<feature type="compositionally biased region" description="Polar residues" evidence="13">
    <location>
        <begin position="130"/>
        <end position="142"/>
    </location>
</feature>
<feature type="compositionally biased region" description="Polar residues" evidence="13">
    <location>
        <begin position="67"/>
        <end position="103"/>
    </location>
</feature>
<dbReference type="GO" id="GO:0006893">
    <property type="term" value="P:Golgi to plasma membrane transport"/>
    <property type="evidence" value="ECO:0007669"/>
    <property type="project" value="UniProtKB-ARBA"/>
</dbReference>
<evidence type="ECO:0000259" key="14">
    <source>
        <dbReference type="PROSITE" id="PS50125"/>
    </source>
</evidence>
<evidence type="ECO:0000256" key="13">
    <source>
        <dbReference type="SAM" id="MobiDB-lite"/>
    </source>
</evidence>
<dbReference type="Pfam" id="PF09295">
    <property type="entry name" value="ChAPs"/>
    <property type="match status" value="2"/>
</dbReference>
<dbReference type="Pfam" id="PF00211">
    <property type="entry name" value="Guanylate_cyc"/>
    <property type="match status" value="1"/>
</dbReference>
<dbReference type="CDD" id="cd00143">
    <property type="entry name" value="PP2Cc"/>
    <property type="match status" value="1"/>
</dbReference>
<dbReference type="SMART" id="SM00364">
    <property type="entry name" value="LRR_BAC"/>
    <property type="match status" value="10"/>
</dbReference>
<feature type="domain" description="PPM-type phosphatase" evidence="16">
    <location>
        <begin position="1273"/>
        <end position="1549"/>
    </location>
</feature>
<dbReference type="Pfam" id="PF13855">
    <property type="entry name" value="LRR_8"/>
    <property type="match status" value="2"/>
</dbReference>
<evidence type="ECO:0000256" key="2">
    <source>
        <dbReference type="ARBA" id="ARBA00005381"/>
    </source>
</evidence>
<dbReference type="Proteomes" id="UP000244309">
    <property type="component" value="Unassembled WGS sequence"/>
</dbReference>
<dbReference type="GeneID" id="37009422"/>
<evidence type="ECO:0000256" key="4">
    <source>
        <dbReference type="ARBA" id="ARBA00021420"/>
    </source>
</evidence>
<evidence type="ECO:0000259" key="16">
    <source>
        <dbReference type="PROSITE" id="PS51746"/>
    </source>
</evidence>
<feature type="compositionally biased region" description="Basic residues" evidence="13">
    <location>
        <begin position="520"/>
        <end position="530"/>
    </location>
</feature>
<dbReference type="GO" id="GO:0034044">
    <property type="term" value="C:exomer complex"/>
    <property type="evidence" value="ECO:0007669"/>
    <property type="project" value="UniProtKB-ARBA"/>
</dbReference>
<feature type="compositionally biased region" description="Basic and acidic residues" evidence="13">
    <location>
        <begin position="168"/>
        <end position="180"/>
    </location>
</feature>